<feature type="region of interest" description="Disordered" evidence="1">
    <location>
        <begin position="222"/>
        <end position="248"/>
    </location>
</feature>
<evidence type="ECO:0000313" key="4">
    <source>
        <dbReference type="Proteomes" id="UP000193870"/>
    </source>
</evidence>
<dbReference type="InterPro" id="IPR053152">
    <property type="entry name" value="Hydrolase_YcaC-like"/>
</dbReference>
<dbReference type="AlphaFoldDB" id="A0A1Y5TNV0"/>
<evidence type="ECO:0000256" key="1">
    <source>
        <dbReference type="SAM" id="MobiDB-lite"/>
    </source>
</evidence>
<dbReference type="PANTHER" id="PTHR43559:SF3">
    <property type="entry name" value="HYDROLASE YCAC-RELATED"/>
    <property type="match status" value="1"/>
</dbReference>
<proteinExistence type="predicted"/>
<gene>
    <name evidence="3" type="ORF">PAM7066_03424</name>
</gene>
<keyword evidence="4" id="KW-1185">Reference proteome</keyword>
<accession>A0A1Y5TNV0</accession>
<dbReference type="Proteomes" id="UP000193870">
    <property type="component" value="Unassembled WGS sequence"/>
</dbReference>
<evidence type="ECO:0000313" key="3">
    <source>
        <dbReference type="EMBL" id="SLN68066.1"/>
    </source>
</evidence>
<dbReference type="Gene3D" id="3.10.450.50">
    <property type="match status" value="1"/>
</dbReference>
<dbReference type="OrthoDB" id="9812089at2"/>
<dbReference type="STRING" id="315423.SAMN04488020_11529"/>
<dbReference type="Pfam" id="PF12680">
    <property type="entry name" value="SnoaL_2"/>
    <property type="match status" value="1"/>
</dbReference>
<sequence length="248" mass="27084">MPFRNGPGSLLRQDDSVLDQRYQLADLNSHDPQAVVNTTPALAKMAKVFDTTILTSVVAELGGVIFQHVTDVLPGQEVIESKLTNTCQDPKFVDAVRHRFEHQRLVAVRTIVGDVICGSRDGHFPHEASTVDRLYAPDYAQHNPNIPQGRDALQAIVAGLPAHVYYETGLAVAEDNLVAIHGRIRGWADEPQIAIDIFRIEGGNLAEHWDVLQSEVAATETSSGISMANPDHATHLARPEPAQSRALL</sequence>
<reference evidence="3 4" key="1">
    <citation type="submission" date="2017-03" db="EMBL/GenBank/DDBJ databases">
        <authorList>
            <person name="Afonso C.L."/>
            <person name="Miller P.J."/>
            <person name="Scott M.A."/>
            <person name="Spackman E."/>
            <person name="Goraichik I."/>
            <person name="Dimitrov K.M."/>
            <person name="Suarez D.L."/>
            <person name="Swayne D.E."/>
        </authorList>
    </citation>
    <scope>NUCLEOTIDE SEQUENCE [LARGE SCALE GENOMIC DNA]</scope>
    <source>
        <strain evidence="3 4">CECT 7066</strain>
    </source>
</reference>
<dbReference type="EMBL" id="FWFV01000014">
    <property type="protein sequence ID" value="SLN68066.1"/>
    <property type="molecule type" value="Genomic_DNA"/>
</dbReference>
<organism evidence="3 4">
    <name type="scientific">Palleronia marisminoris</name>
    <dbReference type="NCBI Taxonomy" id="315423"/>
    <lineage>
        <taxon>Bacteria</taxon>
        <taxon>Pseudomonadati</taxon>
        <taxon>Pseudomonadota</taxon>
        <taxon>Alphaproteobacteria</taxon>
        <taxon>Rhodobacterales</taxon>
        <taxon>Roseobacteraceae</taxon>
        <taxon>Palleronia</taxon>
    </lineage>
</organism>
<dbReference type="InterPro" id="IPR037401">
    <property type="entry name" value="SnoaL-like"/>
</dbReference>
<evidence type="ECO:0000259" key="2">
    <source>
        <dbReference type="Pfam" id="PF12680"/>
    </source>
</evidence>
<feature type="domain" description="SnoaL-like" evidence="2">
    <location>
        <begin position="127"/>
        <end position="208"/>
    </location>
</feature>
<dbReference type="SUPFAM" id="SSF54427">
    <property type="entry name" value="NTF2-like"/>
    <property type="match status" value="1"/>
</dbReference>
<dbReference type="RefSeq" id="WP_085855383.1">
    <property type="nucleotide sequence ID" value="NZ_FOPF01000015.1"/>
</dbReference>
<protein>
    <submittedName>
        <fullName evidence="3">SnoaL-like domain protein</fullName>
    </submittedName>
</protein>
<name>A0A1Y5TNV0_9RHOB</name>
<dbReference type="InterPro" id="IPR032710">
    <property type="entry name" value="NTF2-like_dom_sf"/>
</dbReference>
<dbReference type="PANTHER" id="PTHR43559">
    <property type="entry name" value="HYDROLASE YCAC-RELATED"/>
    <property type="match status" value="1"/>
</dbReference>